<accession>A0A0F9Z2U8</accession>
<gene>
    <name evidence="1" type="ORF">UR23_C0051G0006</name>
</gene>
<evidence type="ECO:0000313" key="2">
    <source>
        <dbReference type="Proteomes" id="UP000034349"/>
    </source>
</evidence>
<name>A0A0F9Z2U8_9BACT</name>
<dbReference type="AlphaFoldDB" id="A0A0F9Z2U8"/>
<dbReference type="Proteomes" id="UP000034349">
    <property type="component" value="Unassembled WGS sequence"/>
</dbReference>
<dbReference type="Gene3D" id="3.40.50.1000">
    <property type="entry name" value="HAD superfamily/HAD-like"/>
    <property type="match status" value="1"/>
</dbReference>
<dbReference type="GO" id="GO:0005829">
    <property type="term" value="C:cytosol"/>
    <property type="evidence" value="ECO:0007669"/>
    <property type="project" value="TreeGrafter"/>
</dbReference>
<dbReference type="InterPro" id="IPR023214">
    <property type="entry name" value="HAD_sf"/>
</dbReference>
<keyword evidence="1" id="KW-0378">Hydrolase</keyword>
<sequence length="214" mass="24093">MAGAILVDPSSLAIIKKHVIDNSIVVDLTKQLSENNIYTEIYTTEKYYIQKNQKNEITKLHNFTLSFEPIMVDDLVNQVKNSEIVKILPVTKTDQEKKIVEQIFSKFKEKLVIGWSTHPAIKGYFFGNITASGISKKQSVLEIINLYKIKTEEILGVGDSLTDWDFIEVCGYVGAMGNAVDELKRLVSTKGSNGYIGKSVDENGILDIFKYFDL</sequence>
<dbReference type="PANTHER" id="PTHR10000">
    <property type="entry name" value="PHOSPHOSERINE PHOSPHATASE"/>
    <property type="match status" value="1"/>
</dbReference>
<evidence type="ECO:0000313" key="1">
    <source>
        <dbReference type="EMBL" id="KKP32986.1"/>
    </source>
</evidence>
<organism evidence="1 2">
    <name type="scientific">Candidatus Roizmanbacteria bacterium GW2011_GWA2_32_13</name>
    <dbReference type="NCBI Taxonomy" id="1618475"/>
    <lineage>
        <taxon>Bacteria</taxon>
        <taxon>Candidatus Roizmaniibacteriota</taxon>
    </lineage>
</organism>
<dbReference type="EMBL" id="LBOK01000051">
    <property type="protein sequence ID" value="KKP32986.1"/>
    <property type="molecule type" value="Genomic_DNA"/>
</dbReference>
<dbReference type="SUPFAM" id="SSF56784">
    <property type="entry name" value="HAD-like"/>
    <property type="match status" value="1"/>
</dbReference>
<dbReference type="Gene3D" id="3.30.1240.10">
    <property type="match status" value="1"/>
</dbReference>
<comment type="caution">
    <text evidence="1">The sequence shown here is derived from an EMBL/GenBank/DDBJ whole genome shotgun (WGS) entry which is preliminary data.</text>
</comment>
<dbReference type="GO" id="GO:0016791">
    <property type="term" value="F:phosphatase activity"/>
    <property type="evidence" value="ECO:0007669"/>
    <property type="project" value="TreeGrafter"/>
</dbReference>
<reference evidence="1 2" key="1">
    <citation type="journal article" date="2015" name="Nature">
        <title>rRNA introns, odd ribosomes, and small enigmatic genomes across a large radiation of phyla.</title>
        <authorList>
            <person name="Brown C.T."/>
            <person name="Hug L.A."/>
            <person name="Thomas B.C."/>
            <person name="Sharon I."/>
            <person name="Castelle C.J."/>
            <person name="Singh A."/>
            <person name="Wilkins M.J."/>
            <person name="Williams K.H."/>
            <person name="Banfield J.F."/>
        </authorList>
    </citation>
    <scope>NUCLEOTIDE SEQUENCE [LARGE SCALE GENOMIC DNA]</scope>
</reference>
<dbReference type="GO" id="GO:0000287">
    <property type="term" value="F:magnesium ion binding"/>
    <property type="evidence" value="ECO:0007669"/>
    <property type="project" value="TreeGrafter"/>
</dbReference>
<protein>
    <submittedName>
        <fullName evidence="1">Putative hydrolases of the HAD superfamily</fullName>
    </submittedName>
</protein>
<dbReference type="InterPro" id="IPR036412">
    <property type="entry name" value="HAD-like_sf"/>
</dbReference>
<dbReference type="PANTHER" id="PTHR10000:SF8">
    <property type="entry name" value="HAD SUPERFAMILY HYDROLASE-LIKE, TYPE 3"/>
    <property type="match status" value="1"/>
</dbReference>
<dbReference type="Pfam" id="PF08282">
    <property type="entry name" value="Hydrolase_3"/>
    <property type="match status" value="1"/>
</dbReference>
<proteinExistence type="predicted"/>